<gene>
    <name evidence="3" type="ORF">GCM10010430_79350</name>
</gene>
<feature type="transmembrane region" description="Helical" evidence="2">
    <location>
        <begin position="6"/>
        <end position="23"/>
    </location>
</feature>
<proteinExistence type="predicted"/>
<evidence type="ECO:0008006" key="5">
    <source>
        <dbReference type="Google" id="ProtNLM"/>
    </source>
</evidence>
<comment type="caution">
    <text evidence="3">The sequence shown here is derived from an EMBL/GenBank/DDBJ whole genome shotgun (WGS) entry which is preliminary data.</text>
</comment>
<feature type="region of interest" description="Disordered" evidence="1">
    <location>
        <begin position="171"/>
        <end position="199"/>
    </location>
</feature>
<protein>
    <recommendedName>
        <fullName evidence="5">Secreted protein</fullName>
    </recommendedName>
</protein>
<evidence type="ECO:0000256" key="2">
    <source>
        <dbReference type="SAM" id="Phobius"/>
    </source>
</evidence>
<sequence>MDVGAVLIAMTGVAGTLGGALLTQRGADRVKKRELEMSHAIQERRENRELRRRCYTELHRDARQFATALSRHLYVMRDRAPGDEDVQTLERAKDAHRDRWSETLMTAPDTVIGPANKLNDALTRVYGQIKRIEQGNPRPGETLRSAAEGQHALWPLIRATREAMRADLGVTGAAPWPESTSADDPTMIGDFEETGGETS</sequence>
<evidence type="ECO:0000256" key="1">
    <source>
        <dbReference type="SAM" id="MobiDB-lite"/>
    </source>
</evidence>
<dbReference type="RefSeq" id="WP_344641424.1">
    <property type="nucleotide sequence ID" value="NZ_BAAATR010000086.1"/>
</dbReference>
<keyword evidence="2" id="KW-0812">Transmembrane</keyword>
<evidence type="ECO:0000313" key="4">
    <source>
        <dbReference type="Proteomes" id="UP001500305"/>
    </source>
</evidence>
<feature type="compositionally biased region" description="Acidic residues" evidence="1">
    <location>
        <begin position="190"/>
        <end position="199"/>
    </location>
</feature>
<reference evidence="3 4" key="1">
    <citation type="journal article" date="2019" name="Int. J. Syst. Evol. Microbiol.">
        <title>The Global Catalogue of Microorganisms (GCM) 10K type strain sequencing project: providing services to taxonomists for standard genome sequencing and annotation.</title>
        <authorList>
            <consortium name="The Broad Institute Genomics Platform"/>
            <consortium name="The Broad Institute Genome Sequencing Center for Infectious Disease"/>
            <person name="Wu L."/>
            <person name="Ma J."/>
        </authorList>
    </citation>
    <scope>NUCLEOTIDE SEQUENCE [LARGE SCALE GENOMIC DNA]</scope>
    <source>
        <strain evidence="3 4">JCM 7356</strain>
    </source>
</reference>
<keyword evidence="2" id="KW-0472">Membrane</keyword>
<accession>A0ABN3F216</accession>
<keyword evidence="2" id="KW-1133">Transmembrane helix</keyword>
<organism evidence="3 4">
    <name type="scientific">Kitasatospora cystarginea</name>
    <dbReference type="NCBI Taxonomy" id="58350"/>
    <lineage>
        <taxon>Bacteria</taxon>
        <taxon>Bacillati</taxon>
        <taxon>Actinomycetota</taxon>
        <taxon>Actinomycetes</taxon>
        <taxon>Kitasatosporales</taxon>
        <taxon>Streptomycetaceae</taxon>
        <taxon>Kitasatospora</taxon>
    </lineage>
</organism>
<dbReference type="EMBL" id="BAAATR010000086">
    <property type="protein sequence ID" value="GAA2281422.1"/>
    <property type="molecule type" value="Genomic_DNA"/>
</dbReference>
<evidence type="ECO:0000313" key="3">
    <source>
        <dbReference type="EMBL" id="GAA2281422.1"/>
    </source>
</evidence>
<name>A0ABN3F216_9ACTN</name>
<dbReference type="Proteomes" id="UP001500305">
    <property type="component" value="Unassembled WGS sequence"/>
</dbReference>
<keyword evidence="4" id="KW-1185">Reference proteome</keyword>